<dbReference type="AlphaFoldDB" id="A0A7J5TRS7"/>
<dbReference type="EMBL" id="WELI01000021">
    <property type="protein sequence ID" value="KAB7725595.1"/>
    <property type="molecule type" value="Genomic_DNA"/>
</dbReference>
<protein>
    <recommendedName>
        <fullName evidence="5">Integrin</fullName>
    </recommendedName>
</protein>
<dbReference type="Proteomes" id="UP000488299">
    <property type="component" value="Unassembled WGS sequence"/>
</dbReference>
<evidence type="ECO:0000256" key="2">
    <source>
        <dbReference type="SAM" id="SignalP"/>
    </source>
</evidence>
<dbReference type="InterPro" id="IPR013517">
    <property type="entry name" value="FG-GAP"/>
</dbReference>
<gene>
    <name evidence="3" type="ORF">F5984_25840</name>
</gene>
<dbReference type="Gene3D" id="2.130.10.130">
    <property type="entry name" value="Integrin alpha, N-terminal"/>
    <property type="match status" value="3"/>
</dbReference>
<feature type="signal peptide" evidence="2">
    <location>
        <begin position="1"/>
        <end position="21"/>
    </location>
</feature>
<sequence length="474" mass="49580">MTYLYYCLTSLLLCLALSTRAQIGMGGQPHSSAVLDLKSPANDKAFYPPRLTTAQRLAIVNPQVGALVFDLDKGTLYLHDGQNWLPLATTSNSNLAPIDRLANDGTKGDAFGVRVMLSGDYAIVGASGADIGPNVNQGAAYIFVRSGSNWVQQAKLTANDGASGDVFGVSVAISGDYAVVGARADDVNANADQGSAYVFVRSGTNWTQQAKLTASDGAPDDKFGNAVAISGDYILVSAFMDDIGANADAGSAYIFMRSGTSWVQQAKLTAADGATNDQFGSSVAISGDYAIVGVNFDDIIANTDQGSAYVFVRSGTSWTQQAKLTAADGEPTDNFGYGVGISGDYAIVGAYTDDINSIRDQGSAYVFVRSGTSWVQQAKLTAFYDGATSDLFGGSVAISGDYALIGAFGSNVYQGSAYVFIRSGTNWNQVRRVVDNSPPYTFNGYSVGISNGTFIIGGYSFQSSQGKVSFGTVD</sequence>
<comment type="caution">
    <text evidence="3">The sequence shown here is derived from an EMBL/GenBank/DDBJ whole genome shotgun (WGS) entry which is preliminary data.</text>
</comment>
<keyword evidence="1 2" id="KW-0732">Signal</keyword>
<keyword evidence="4" id="KW-1185">Reference proteome</keyword>
<dbReference type="Pfam" id="PF14312">
    <property type="entry name" value="FG-GAP_2"/>
    <property type="match status" value="6"/>
</dbReference>
<feature type="chain" id="PRO_5029579190" description="Integrin" evidence="2">
    <location>
        <begin position="22"/>
        <end position="474"/>
    </location>
</feature>
<reference evidence="3 4" key="1">
    <citation type="submission" date="2019-10" db="EMBL/GenBank/DDBJ databases">
        <title>Rudanella paleaurantiibacter sp. nov., isolated from sludge.</title>
        <authorList>
            <person name="Xu S.Q."/>
        </authorList>
    </citation>
    <scope>NUCLEOTIDE SEQUENCE [LARGE SCALE GENOMIC DNA]</scope>
    <source>
        <strain evidence="3 4">HX-22-17</strain>
    </source>
</reference>
<dbReference type="InterPro" id="IPR028994">
    <property type="entry name" value="Integrin_alpha_N"/>
</dbReference>
<proteinExistence type="predicted"/>
<accession>A0A7J5TRS7</accession>
<dbReference type="SUPFAM" id="SSF69318">
    <property type="entry name" value="Integrin alpha N-terminal domain"/>
    <property type="match status" value="1"/>
</dbReference>
<organism evidence="3 4">
    <name type="scientific">Rudanella paleaurantiibacter</name>
    <dbReference type="NCBI Taxonomy" id="2614655"/>
    <lineage>
        <taxon>Bacteria</taxon>
        <taxon>Pseudomonadati</taxon>
        <taxon>Bacteroidota</taxon>
        <taxon>Cytophagia</taxon>
        <taxon>Cytophagales</taxon>
        <taxon>Cytophagaceae</taxon>
        <taxon>Rudanella</taxon>
    </lineage>
</organism>
<evidence type="ECO:0000313" key="4">
    <source>
        <dbReference type="Proteomes" id="UP000488299"/>
    </source>
</evidence>
<evidence type="ECO:0008006" key="5">
    <source>
        <dbReference type="Google" id="ProtNLM"/>
    </source>
</evidence>
<evidence type="ECO:0000313" key="3">
    <source>
        <dbReference type="EMBL" id="KAB7725595.1"/>
    </source>
</evidence>
<dbReference type="RefSeq" id="WP_152127211.1">
    <property type="nucleotide sequence ID" value="NZ_WELI01000021.1"/>
</dbReference>
<dbReference type="PANTHER" id="PTHR36220:SF1">
    <property type="entry name" value="GAMMA TUBULIN COMPLEX COMPONENT C-TERMINAL DOMAIN-CONTAINING PROTEIN"/>
    <property type="match status" value="1"/>
</dbReference>
<evidence type="ECO:0000256" key="1">
    <source>
        <dbReference type="ARBA" id="ARBA00022729"/>
    </source>
</evidence>
<dbReference type="PANTHER" id="PTHR36220">
    <property type="entry name" value="UNNAMED PRODUCT"/>
    <property type="match status" value="1"/>
</dbReference>
<name>A0A7J5TRS7_9BACT</name>